<accession>A0A5C3QJ42</accession>
<evidence type="ECO:0000256" key="1">
    <source>
        <dbReference type="SAM" id="Phobius"/>
    </source>
</evidence>
<evidence type="ECO:0000259" key="2">
    <source>
        <dbReference type="Pfam" id="PF20152"/>
    </source>
</evidence>
<gene>
    <name evidence="3" type="ORF">BDV98DRAFT_91321</name>
</gene>
<name>A0A5C3QJ42_9AGAR</name>
<evidence type="ECO:0000313" key="3">
    <source>
        <dbReference type="EMBL" id="TFL01160.1"/>
    </source>
</evidence>
<keyword evidence="1" id="KW-0812">Transmembrane</keyword>
<feature type="transmembrane region" description="Helical" evidence="1">
    <location>
        <begin position="115"/>
        <end position="134"/>
    </location>
</feature>
<dbReference type="Pfam" id="PF20152">
    <property type="entry name" value="DUF6534"/>
    <property type="match status" value="1"/>
</dbReference>
<dbReference type="EMBL" id="ML178826">
    <property type="protein sequence ID" value="TFL01160.1"/>
    <property type="molecule type" value="Genomic_DNA"/>
</dbReference>
<keyword evidence="1" id="KW-0472">Membrane</keyword>
<keyword evidence="1" id="KW-1133">Transmembrane helix</keyword>
<protein>
    <recommendedName>
        <fullName evidence="2">DUF6534 domain-containing protein</fullName>
    </recommendedName>
</protein>
<proteinExistence type="predicted"/>
<feature type="transmembrane region" description="Helical" evidence="1">
    <location>
        <begin position="71"/>
        <end position="95"/>
    </location>
</feature>
<dbReference type="STRING" id="1884261.A0A5C3QJ42"/>
<feature type="transmembrane region" description="Helical" evidence="1">
    <location>
        <begin position="39"/>
        <end position="59"/>
    </location>
</feature>
<dbReference type="AlphaFoldDB" id="A0A5C3QJ42"/>
<feature type="domain" description="DUF6534" evidence="2">
    <location>
        <begin position="119"/>
        <end position="172"/>
    </location>
</feature>
<organism evidence="3 4">
    <name type="scientific">Pterulicium gracile</name>
    <dbReference type="NCBI Taxonomy" id="1884261"/>
    <lineage>
        <taxon>Eukaryota</taxon>
        <taxon>Fungi</taxon>
        <taxon>Dikarya</taxon>
        <taxon>Basidiomycota</taxon>
        <taxon>Agaricomycotina</taxon>
        <taxon>Agaricomycetes</taxon>
        <taxon>Agaricomycetidae</taxon>
        <taxon>Agaricales</taxon>
        <taxon>Pleurotineae</taxon>
        <taxon>Pterulaceae</taxon>
        <taxon>Pterulicium</taxon>
    </lineage>
</organism>
<evidence type="ECO:0000313" key="4">
    <source>
        <dbReference type="Proteomes" id="UP000305067"/>
    </source>
</evidence>
<sequence length="182" mass="20524">MVLCISILSLAHMLLIAASIFTITVTSFGDIGLVDRAPIYLEVAILLSLFVDMICQVFYAARLWKLSGHRWMMCIALILILGKAVTGLLLVTQWLTVHSMGTLLRHWSWAQNATLTFATAGDTFVSVSLSYILWRKRVNAAFTRDTTKLIDHLIEWTIQTGLAIGVITESTFYFHRYTPTRL</sequence>
<dbReference type="InterPro" id="IPR045339">
    <property type="entry name" value="DUF6534"/>
</dbReference>
<reference evidence="3 4" key="1">
    <citation type="journal article" date="2019" name="Nat. Ecol. Evol.">
        <title>Megaphylogeny resolves global patterns of mushroom evolution.</title>
        <authorList>
            <person name="Varga T."/>
            <person name="Krizsan K."/>
            <person name="Foldi C."/>
            <person name="Dima B."/>
            <person name="Sanchez-Garcia M."/>
            <person name="Sanchez-Ramirez S."/>
            <person name="Szollosi G.J."/>
            <person name="Szarkandi J.G."/>
            <person name="Papp V."/>
            <person name="Albert L."/>
            <person name="Andreopoulos W."/>
            <person name="Angelini C."/>
            <person name="Antonin V."/>
            <person name="Barry K.W."/>
            <person name="Bougher N.L."/>
            <person name="Buchanan P."/>
            <person name="Buyck B."/>
            <person name="Bense V."/>
            <person name="Catcheside P."/>
            <person name="Chovatia M."/>
            <person name="Cooper J."/>
            <person name="Damon W."/>
            <person name="Desjardin D."/>
            <person name="Finy P."/>
            <person name="Geml J."/>
            <person name="Haridas S."/>
            <person name="Hughes K."/>
            <person name="Justo A."/>
            <person name="Karasinski D."/>
            <person name="Kautmanova I."/>
            <person name="Kiss B."/>
            <person name="Kocsube S."/>
            <person name="Kotiranta H."/>
            <person name="LaButti K.M."/>
            <person name="Lechner B.E."/>
            <person name="Liimatainen K."/>
            <person name="Lipzen A."/>
            <person name="Lukacs Z."/>
            <person name="Mihaltcheva S."/>
            <person name="Morgado L.N."/>
            <person name="Niskanen T."/>
            <person name="Noordeloos M.E."/>
            <person name="Ohm R.A."/>
            <person name="Ortiz-Santana B."/>
            <person name="Ovrebo C."/>
            <person name="Racz N."/>
            <person name="Riley R."/>
            <person name="Savchenko A."/>
            <person name="Shiryaev A."/>
            <person name="Soop K."/>
            <person name="Spirin V."/>
            <person name="Szebenyi C."/>
            <person name="Tomsovsky M."/>
            <person name="Tulloss R.E."/>
            <person name="Uehling J."/>
            <person name="Grigoriev I.V."/>
            <person name="Vagvolgyi C."/>
            <person name="Papp T."/>
            <person name="Martin F.M."/>
            <person name="Miettinen O."/>
            <person name="Hibbett D.S."/>
            <person name="Nagy L.G."/>
        </authorList>
    </citation>
    <scope>NUCLEOTIDE SEQUENCE [LARGE SCALE GENOMIC DNA]</scope>
    <source>
        <strain evidence="3 4">CBS 309.79</strain>
    </source>
</reference>
<dbReference type="OrthoDB" id="2535105at2759"/>
<dbReference type="Proteomes" id="UP000305067">
    <property type="component" value="Unassembled WGS sequence"/>
</dbReference>
<keyword evidence="4" id="KW-1185">Reference proteome</keyword>